<reference evidence="2 3" key="1">
    <citation type="submission" date="2014-06" db="EMBL/GenBank/DDBJ databases">
        <title>Draft genome sequence of Bacillus gaemokensis JCM 15801 (MCCC 1A00707).</title>
        <authorList>
            <person name="Lai Q."/>
            <person name="Liu Y."/>
            <person name="Shao Z."/>
        </authorList>
    </citation>
    <scope>NUCLEOTIDE SEQUENCE [LARGE SCALE GENOMIC DNA]</scope>
    <source>
        <strain evidence="2 3">JCM 15801</strain>
    </source>
</reference>
<protein>
    <submittedName>
        <fullName evidence="2">Uncharacterized protein</fullName>
    </submittedName>
</protein>
<keyword evidence="3" id="KW-1185">Reference proteome</keyword>
<dbReference type="Proteomes" id="UP000027778">
    <property type="component" value="Unassembled WGS sequence"/>
</dbReference>
<accession>A0A073K7I6</accession>
<sequence>MGYKFDTNGDYKTQFITYVNTLITTHRESDSGAISNRDVRAEEIKSLTDAYVEVVGERPESKQLERLADLLLYEELHDTDRMKVRNNEYPIMSDTQIQRRQEGTRQRKGNGSEVPLKAAFGLAADSINHGIPRRRKRTINEMLRSDTTKSRNKERVAKYREFTRIQPIMNYVVRGEL</sequence>
<comment type="caution">
    <text evidence="2">The sequence shown here is derived from an EMBL/GenBank/DDBJ whole genome shotgun (WGS) entry which is preliminary data.</text>
</comment>
<evidence type="ECO:0000256" key="1">
    <source>
        <dbReference type="SAM" id="MobiDB-lite"/>
    </source>
</evidence>
<dbReference type="OrthoDB" id="2935851at2"/>
<dbReference type="STRING" id="574375.AZF08_13930"/>
<evidence type="ECO:0000313" key="3">
    <source>
        <dbReference type="Proteomes" id="UP000027778"/>
    </source>
</evidence>
<dbReference type="eggNOG" id="ENOG5030670">
    <property type="taxonomic scope" value="Bacteria"/>
</dbReference>
<dbReference type="AlphaFoldDB" id="A0A073K7I6"/>
<organism evidence="2 3">
    <name type="scientific">Bacillus gaemokensis</name>
    <dbReference type="NCBI Taxonomy" id="574375"/>
    <lineage>
        <taxon>Bacteria</taxon>
        <taxon>Bacillati</taxon>
        <taxon>Bacillota</taxon>
        <taxon>Bacilli</taxon>
        <taxon>Bacillales</taxon>
        <taxon>Bacillaceae</taxon>
        <taxon>Bacillus</taxon>
        <taxon>Bacillus cereus group</taxon>
    </lineage>
</organism>
<dbReference type="RefSeq" id="WP_033677354.1">
    <property type="nucleotide sequence ID" value="NZ_JOTM01000030.1"/>
</dbReference>
<name>A0A073K7I6_9BACI</name>
<proteinExistence type="predicted"/>
<feature type="region of interest" description="Disordered" evidence="1">
    <location>
        <begin position="93"/>
        <end position="114"/>
    </location>
</feature>
<gene>
    <name evidence="2" type="ORF">BAGA_18955</name>
</gene>
<dbReference type="EMBL" id="JOTM01000030">
    <property type="protein sequence ID" value="KEK22486.1"/>
    <property type="molecule type" value="Genomic_DNA"/>
</dbReference>
<evidence type="ECO:0000313" key="2">
    <source>
        <dbReference type="EMBL" id="KEK22486.1"/>
    </source>
</evidence>